<feature type="transmembrane region" description="Helical" evidence="1">
    <location>
        <begin position="354"/>
        <end position="378"/>
    </location>
</feature>
<comment type="caution">
    <text evidence="2">The sequence shown here is derived from an EMBL/GenBank/DDBJ whole genome shotgun (WGS) entry which is preliminary data.</text>
</comment>
<dbReference type="GeneID" id="25261495"/>
<keyword evidence="1" id="KW-0812">Transmembrane</keyword>
<keyword evidence="1" id="KW-1133">Transmembrane helix</keyword>
<dbReference type="InParanoid" id="A0A066WGR4"/>
<dbReference type="Pfam" id="PF01544">
    <property type="entry name" value="CorA"/>
    <property type="match status" value="1"/>
</dbReference>
<dbReference type="PANTHER" id="PTHR21535">
    <property type="entry name" value="MAGNESIUM AND COBALT TRANSPORT PROTEIN/MITOCHONDRIAL IMPORT INNER MEMBRANE TRANSLOCASE SUBUNIT TIM8"/>
    <property type="match status" value="1"/>
</dbReference>
<dbReference type="GO" id="GO:0016020">
    <property type="term" value="C:membrane"/>
    <property type="evidence" value="ECO:0007669"/>
    <property type="project" value="InterPro"/>
</dbReference>
<gene>
    <name evidence="2" type="ORF">K437DRAFT_134711</name>
</gene>
<dbReference type="SUPFAM" id="SSF143865">
    <property type="entry name" value="CorA soluble domain-like"/>
    <property type="match status" value="1"/>
</dbReference>
<dbReference type="PANTHER" id="PTHR21535:SF90">
    <property type="entry name" value="CORA METAL ION TRANSPORTER"/>
    <property type="match status" value="1"/>
</dbReference>
<dbReference type="RefSeq" id="XP_013245830.1">
    <property type="nucleotide sequence ID" value="XM_013390376.1"/>
</dbReference>
<proteinExistence type="predicted"/>
<organism evidence="2 3">
    <name type="scientific">Tilletiaria anomala (strain ATCC 24038 / CBS 436.72 / UBC 951)</name>
    <dbReference type="NCBI Taxonomy" id="1037660"/>
    <lineage>
        <taxon>Eukaryota</taxon>
        <taxon>Fungi</taxon>
        <taxon>Dikarya</taxon>
        <taxon>Basidiomycota</taxon>
        <taxon>Ustilaginomycotina</taxon>
        <taxon>Exobasidiomycetes</taxon>
        <taxon>Georgefischeriales</taxon>
        <taxon>Tilletiariaceae</taxon>
        <taxon>Tilletiaria</taxon>
    </lineage>
</organism>
<dbReference type="STRING" id="1037660.A0A066WGR4"/>
<keyword evidence="3" id="KW-1185">Reference proteome</keyword>
<keyword evidence="1" id="KW-0472">Membrane</keyword>
<name>A0A066WGR4_TILAU</name>
<dbReference type="InterPro" id="IPR002523">
    <property type="entry name" value="MgTranspt_CorA/ZnTranspt_ZntB"/>
</dbReference>
<feature type="transmembrane region" description="Helical" evidence="1">
    <location>
        <begin position="390"/>
        <end position="414"/>
    </location>
</feature>
<protein>
    <recommendedName>
        <fullName evidence="4">Cora-domain-containing protein</fullName>
    </recommendedName>
</protein>
<dbReference type="GO" id="GO:0010961">
    <property type="term" value="P:intracellular magnesium ion homeostasis"/>
    <property type="evidence" value="ECO:0007669"/>
    <property type="project" value="TreeGrafter"/>
</dbReference>
<dbReference type="GO" id="GO:0015095">
    <property type="term" value="F:magnesium ion transmembrane transporter activity"/>
    <property type="evidence" value="ECO:0007669"/>
    <property type="project" value="TreeGrafter"/>
</dbReference>
<dbReference type="HOGENOM" id="CLU_007127_11_2_1"/>
<dbReference type="OrthoDB" id="29879at2759"/>
<sequence>MIFKEDNDVNSFEMQERNTEKVLSKLGSHTADSHKDLQTTAAQSKKARVDIIEGLDGKEGVEGVSVGAVNLYLVVFTHGVISFHFDDVSKHTDYVLKRLVDLSQPVDLTSDWIAHGLYDSVVDAFFPLLSFVETELVDLEQEAGDPTDPTMRADHIPVDEIRAITYSARNGHDDLPFTVLQTRRTKLRYALRWLNFIHLPLWLAERLPNVLIEQQYQTKIKTETSASLLDRVRYGTGKKALETPEAFKSRTALEQSNLLRRITQTRKIATGMLRLLAPKNDAVRGLRKRLTELRSASMARTEVSIYLGDVHDHIIALLAQLQINEAHLGDLHYSYLSSLTIYNRRIRQHADRKIITLATITLTIVTSVFITSLFSFNVKIPGNDLLGPDHWWFGIVIAIMCTNVLIILTWRWCLFKRAHRRLTLRRAAR</sequence>
<dbReference type="Proteomes" id="UP000027361">
    <property type="component" value="Unassembled WGS sequence"/>
</dbReference>
<evidence type="ECO:0000256" key="1">
    <source>
        <dbReference type="SAM" id="Phobius"/>
    </source>
</evidence>
<accession>A0A066WGR4</accession>
<evidence type="ECO:0008006" key="4">
    <source>
        <dbReference type="Google" id="ProtNLM"/>
    </source>
</evidence>
<evidence type="ECO:0000313" key="3">
    <source>
        <dbReference type="Proteomes" id="UP000027361"/>
    </source>
</evidence>
<dbReference type="Gene3D" id="1.20.58.340">
    <property type="entry name" value="Magnesium transport protein CorA, transmembrane region"/>
    <property type="match status" value="2"/>
</dbReference>
<reference evidence="2 3" key="1">
    <citation type="submission" date="2014-05" db="EMBL/GenBank/DDBJ databases">
        <title>Draft genome sequence of a rare smut relative, Tilletiaria anomala UBC 951.</title>
        <authorList>
            <consortium name="DOE Joint Genome Institute"/>
            <person name="Toome M."/>
            <person name="Kuo A."/>
            <person name="Henrissat B."/>
            <person name="Lipzen A."/>
            <person name="Tritt A."/>
            <person name="Yoshinaga Y."/>
            <person name="Zane M."/>
            <person name="Barry K."/>
            <person name="Grigoriev I.V."/>
            <person name="Spatafora J.W."/>
            <person name="Aimea M.C."/>
        </authorList>
    </citation>
    <scope>NUCLEOTIDE SEQUENCE [LARGE SCALE GENOMIC DNA]</scope>
    <source>
        <strain evidence="2 3">UBC 951</strain>
    </source>
</reference>
<dbReference type="EMBL" id="JMSN01000005">
    <property type="protein sequence ID" value="KDN52991.1"/>
    <property type="molecule type" value="Genomic_DNA"/>
</dbReference>
<evidence type="ECO:0000313" key="2">
    <source>
        <dbReference type="EMBL" id="KDN52991.1"/>
    </source>
</evidence>
<dbReference type="AlphaFoldDB" id="A0A066WGR4"/>
<dbReference type="InterPro" id="IPR045861">
    <property type="entry name" value="CorA_cytoplasmic_dom"/>
</dbReference>